<gene>
    <name evidence="2" type="ORF">UHOR_04456</name>
</gene>
<dbReference type="EMBL" id="CAGI01000174">
    <property type="protein sequence ID" value="CCF52400.1"/>
    <property type="molecule type" value="Genomic_DNA"/>
</dbReference>
<feature type="signal peptide" evidence="1">
    <location>
        <begin position="1"/>
        <end position="23"/>
    </location>
</feature>
<reference evidence="2 3" key="1">
    <citation type="journal article" date="2012" name="Plant Cell">
        <title>Genome comparison of barley and maize smut fungi reveals targeted loss of RNA silencing components and species-specific presence of transposable elements.</title>
        <authorList>
            <person name="Laurie J.D."/>
            <person name="Ali S."/>
            <person name="Linning R."/>
            <person name="Mannhaupt G."/>
            <person name="Wong P."/>
            <person name="Gueldener U."/>
            <person name="Muensterkoetter M."/>
            <person name="Moore R."/>
            <person name="Kahmann R."/>
            <person name="Bakkeren G."/>
            <person name="Schirawski J."/>
        </authorList>
    </citation>
    <scope>NUCLEOTIDE SEQUENCE [LARGE SCALE GENOMIC DNA]</scope>
    <source>
        <strain evidence="3">Uh4875-4</strain>
    </source>
</reference>
<organism evidence="2 3">
    <name type="scientific">Ustilago hordei</name>
    <name type="common">Barley covered smut fungus</name>
    <dbReference type="NCBI Taxonomy" id="120017"/>
    <lineage>
        <taxon>Eukaryota</taxon>
        <taxon>Fungi</taxon>
        <taxon>Dikarya</taxon>
        <taxon>Basidiomycota</taxon>
        <taxon>Ustilaginomycotina</taxon>
        <taxon>Ustilaginomycetes</taxon>
        <taxon>Ustilaginales</taxon>
        <taxon>Ustilaginaceae</taxon>
        <taxon>Ustilago</taxon>
    </lineage>
</organism>
<evidence type="ECO:0000256" key="1">
    <source>
        <dbReference type="SAM" id="SignalP"/>
    </source>
</evidence>
<evidence type="ECO:0000313" key="2">
    <source>
        <dbReference type="EMBL" id="CCF52400.1"/>
    </source>
</evidence>
<accession>I2FZQ7</accession>
<dbReference type="HOGENOM" id="CLU_691030_0_0_1"/>
<dbReference type="OMA" id="MLLHGYN"/>
<comment type="caution">
    <text evidence="2">The sequence shown here is derived from an EMBL/GenBank/DDBJ whole genome shotgun (WGS) entry which is preliminary data.</text>
</comment>
<evidence type="ECO:0000313" key="3">
    <source>
        <dbReference type="Proteomes" id="UP000006174"/>
    </source>
</evidence>
<dbReference type="OrthoDB" id="2546683at2759"/>
<feature type="chain" id="PRO_5003658958" evidence="1">
    <location>
        <begin position="24"/>
        <end position="404"/>
    </location>
</feature>
<sequence length="404" mass="45394">MWLRPLSTILLSSLFLFASVCAAEKVAVAFVDVKFDDKAAIWSLMLDPRYDKVIAITEGINGHEKAAQELQDYLGRQNNIANVRVDLGKLRMFSGSNVLGESPGHESWWNTINGISVAPAQAKALRGELNGNQVRIFQLAPTTMADVQMVISSADPGSIESYMLLHGYNSRQEDMRRQQLFLQNLRSWVIQKNPSAQVIFTSSMDSYAAKDGGKQPLTAIKHIFPQYDLEQAVNDHFWARQLIKAHEAGHIEKFPVGNESNLEEKIREARMSPERNEQFRASVRDYITQVLGEYADKDVESKTLLKRLKYTLLPEFTASTTLELADANHVAAFHRYMDNLQRHGNGHDSGFHTVPVYYPDGDHPENAAVPFQPTTGEKFHGVLLKGANRDLDLGYIKQLASLTH</sequence>
<keyword evidence="3" id="KW-1185">Reference proteome</keyword>
<dbReference type="eggNOG" id="ENOG502SUV8">
    <property type="taxonomic scope" value="Eukaryota"/>
</dbReference>
<keyword evidence="1" id="KW-0732">Signal</keyword>
<name>I2FZQ7_USTHO</name>
<protein>
    <submittedName>
        <fullName evidence="2">Uncharacterized protein</fullName>
    </submittedName>
</protein>
<proteinExistence type="predicted"/>
<dbReference type="Proteomes" id="UP000006174">
    <property type="component" value="Unassembled WGS sequence"/>
</dbReference>
<dbReference type="AlphaFoldDB" id="I2FZQ7"/>